<gene>
    <name evidence="2" type="ORF">JR316_000113</name>
</gene>
<keyword evidence="1" id="KW-0732">Signal</keyword>
<protein>
    <submittedName>
        <fullName evidence="2">Uncharacterized protein</fullName>
    </submittedName>
</protein>
<feature type="chain" id="PRO_5034760630" evidence="1">
    <location>
        <begin position="22"/>
        <end position="114"/>
    </location>
</feature>
<sequence length="114" mass="12417">MIPLTFQILIQFLSCAIGVYAWNTFTVPHISGKDDTPALLAALPKFSTNSTILFKEGITYNIFTPLTFPILNNVEVVIEGNLTYPSDIPTIQGSHLLEATMSPYGDQQIQNGGG</sequence>
<reference evidence="2" key="1">
    <citation type="submission" date="2021-02" db="EMBL/GenBank/DDBJ databases">
        <title>Psilocybe cubensis genome.</title>
        <authorList>
            <person name="Mckernan K.J."/>
            <person name="Crawford S."/>
            <person name="Trippe A."/>
            <person name="Kane L.T."/>
            <person name="Mclaughlin S."/>
        </authorList>
    </citation>
    <scope>NUCLEOTIDE SEQUENCE [LARGE SCALE GENOMIC DNA]</scope>
    <source>
        <strain evidence="2">MGC-MH-2018</strain>
    </source>
</reference>
<dbReference type="AlphaFoldDB" id="A0A8H7Y4H7"/>
<proteinExistence type="predicted"/>
<name>A0A8H7Y4H7_PSICU</name>
<accession>A0A8H7Y4H7</accession>
<organism evidence="2">
    <name type="scientific">Psilocybe cubensis</name>
    <name type="common">Psychedelic mushroom</name>
    <name type="synonym">Stropharia cubensis</name>
    <dbReference type="NCBI Taxonomy" id="181762"/>
    <lineage>
        <taxon>Eukaryota</taxon>
        <taxon>Fungi</taxon>
        <taxon>Dikarya</taxon>
        <taxon>Basidiomycota</taxon>
        <taxon>Agaricomycotina</taxon>
        <taxon>Agaricomycetes</taxon>
        <taxon>Agaricomycetidae</taxon>
        <taxon>Agaricales</taxon>
        <taxon>Agaricineae</taxon>
        <taxon>Strophariaceae</taxon>
        <taxon>Psilocybe</taxon>
    </lineage>
</organism>
<dbReference type="Gene3D" id="2.160.20.10">
    <property type="entry name" value="Single-stranded right-handed beta-helix, Pectin lyase-like"/>
    <property type="match status" value="1"/>
</dbReference>
<evidence type="ECO:0000256" key="1">
    <source>
        <dbReference type="SAM" id="SignalP"/>
    </source>
</evidence>
<dbReference type="SUPFAM" id="SSF51126">
    <property type="entry name" value="Pectin lyase-like"/>
    <property type="match status" value="1"/>
</dbReference>
<dbReference type="InterPro" id="IPR011050">
    <property type="entry name" value="Pectin_lyase_fold/virulence"/>
</dbReference>
<evidence type="ECO:0000313" key="2">
    <source>
        <dbReference type="EMBL" id="KAG5173456.1"/>
    </source>
</evidence>
<feature type="signal peptide" evidence="1">
    <location>
        <begin position="1"/>
        <end position="21"/>
    </location>
</feature>
<dbReference type="InterPro" id="IPR012334">
    <property type="entry name" value="Pectin_lyas_fold"/>
</dbReference>
<dbReference type="EMBL" id="JAFIQS010000001">
    <property type="protein sequence ID" value="KAG5173456.1"/>
    <property type="molecule type" value="Genomic_DNA"/>
</dbReference>
<comment type="caution">
    <text evidence="2">The sequence shown here is derived from an EMBL/GenBank/DDBJ whole genome shotgun (WGS) entry which is preliminary data.</text>
</comment>